<protein>
    <submittedName>
        <fullName evidence="1">Uncharacterized protein</fullName>
    </submittedName>
</protein>
<reference evidence="1" key="1">
    <citation type="journal article" date="2011" name="Environ. Microbiol.">
        <title>Genomic insights into the metabolic potential of the polycyclic aromatic hydrocarbon degrading sulfate-reducing Deltaproteobacterium N47.</title>
        <authorList>
            <person name="Bergmann F."/>
            <person name="Selesi D."/>
            <person name="Weinmaier T."/>
            <person name="Tischler P."/>
            <person name="Rattei T."/>
            <person name="Meckenstock R.U."/>
        </authorList>
    </citation>
    <scope>NUCLEOTIDE SEQUENCE</scope>
</reference>
<dbReference type="EMBL" id="FR695866">
    <property type="protein sequence ID" value="CBX27718.1"/>
    <property type="molecule type" value="Genomic_DNA"/>
</dbReference>
<organism evidence="1">
    <name type="scientific">uncultured Desulfobacterium sp</name>
    <dbReference type="NCBI Taxonomy" id="201089"/>
    <lineage>
        <taxon>Bacteria</taxon>
        <taxon>Pseudomonadati</taxon>
        <taxon>Thermodesulfobacteriota</taxon>
        <taxon>Desulfobacteria</taxon>
        <taxon>Desulfobacterales</taxon>
        <taxon>Desulfobacteriaceae</taxon>
        <taxon>Desulfobacterium</taxon>
        <taxon>environmental samples</taxon>
    </lineage>
</organism>
<name>E1YAX4_9BACT</name>
<dbReference type="Gene3D" id="3.60.15.10">
    <property type="entry name" value="Ribonuclease Z/Hydroxyacylglutathione hydrolase-like"/>
    <property type="match status" value="1"/>
</dbReference>
<proteinExistence type="predicted"/>
<dbReference type="AlphaFoldDB" id="E1YAX4"/>
<sequence>MNTGFEEIDAGLYVKEGLTWKPDAIMDDQALIVKTTRGLVIIWFLAISCG</sequence>
<accession>E1YAX4</accession>
<evidence type="ECO:0000313" key="1">
    <source>
        <dbReference type="EMBL" id="CBX27718.1"/>
    </source>
</evidence>
<dbReference type="InterPro" id="IPR036866">
    <property type="entry name" value="RibonucZ/Hydroxyglut_hydro"/>
</dbReference>
<gene>
    <name evidence="1" type="ORF">N47_H25400</name>
</gene>